<accession>A0ABC8STV4</accession>
<organism evidence="1 2">
    <name type="scientific">Ilex paraguariensis</name>
    <name type="common">yerba mate</name>
    <dbReference type="NCBI Taxonomy" id="185542"/>
    <lineage>
        <taxon>Eukaryota</taxon>
        <taxon>Viridiplantae</taxon>
        <taxon>Streptophyta</taxon>
        <taxon>Embryophyta</taxon>
        <taxon>Tracheophyta</taxon>
        <taxon>Spermatophyta</taxon>
        <taxon>Magnoliopsida</taxon>
        <taxon>eudicotyledons</taxon>
        <taxon>Gunneridae</taxon>
        <taxon>Pentapetalae</taxon>
        <taxon>asterids</taxon>
        <taxon>campanulids</taxon>
        <taxon>Aquifoliales</taxon>
        <taxon>Aquifoliaceae</taxon>
        <taxon>Ilex</taxon>
    </lineage>
</organism>
<dbReference type="EMBL" id="CAUOFW020003502">
    <property type="protein sequence ID" value="CAK9160328.1"/>
    <property type="molecule type" value="Genomic_DNA"/>
</dbReference>
<comment type="caution">
    <text evidence="1">The sequence shown here is derived from an EMBL/GenBank/DDBJ whole genome shotgun (WGS) entry which is preliminary data.</text>
</comment>
<sequence>MEGTPLQVTFFFIHLPKVNTFRARLTLMNFDGLSHLNICAPNLLFFYIGGVFEDVSLENTFHLAIVSIGLYVNAGYEQNEILGNTSNMIKFFAHMPCIQKLVRREYRFYIVDTIVLCIPFVYNILAASKVPGRLPTPCIELNYLSICINFNDVEENLAALCLLRSCPHIQELEMLARPEEQTCVQAVANILEEDYFSCAFNQLHLLK</sequence>
<reference evidence="1 2" key="1">
    <citation type="submission" date="2024-02" db="EMBL/GenBank/DDBJ databases">
        <authorList>
            <person name="Vignale AGUSTIN F."/>
            <person name="Sosa J E."/>
            <person name="Modenutti C."/>
        </authorList>
    </citation>
    <scope>NUCLEOTIDE SEQUENCE [LARGE SCALE GENOMIC DNA]</scope>
</reference>
<keyword evidence="2" id="KW-1185">Reference proteome</keyword>
<proteinExistence type="predicted"/>
<gene>
    <name evidence="1" type="ORF">ILEXP_LOCUS29083</name>
</gene>
<dbReference type="Proteomes" id="UP001642360">
    <property type="component" value="Unassembled WGS sequence"/>
</dbReference>
<protein>
    <submittedName>
        <fullName evidence="1">Uncharacterized protein</fullName>
    </submittedName>
</protein>
<dbReference type="AlphaFoldDB" id="A0ABC8STV4"/>
<evidence type="ECO:0000313" key="2">
    <source>
        <dbReference type="Proteomes" id="UP001642360"/>
    </source>
</evidence>
<name>A0ABC8STV4_9AQUA</name>
<evidence type="ECO:0000313" key="1">
    <source>
        <dbReference type="EMBL" id="CAK9160328.1"/>
    </source>
</evidence>